<dbReference type="InterPro" id="IPR036388">
    <property type="entry name" value="WH-like_DNA-bd_sf"/>
</dbReference>
<evidence type="ECO:0000256" key="2">
    <source>
        <dbReference type="PROSITE-ProRule" id="PRU01091"/>
    </source>
</evidence>
<feature type="domain" description="OmpR/PhoB-type" evidence="3">
    <location>
        <begin position="1"/>
        <end position="63"/>
    </location>
</feature>
<dbReference type="PROSITE" id="PS51755">
    <property type="entry name" value="OMPR_PHOB"/>
    <property type="match status" value="1"/>
</dbReference>
<dbReference type="SUPFAM" id="SSF46894">
    <property type="entry name" value="C-terminal effector domain of the bipartite response regulators"/>
    <property type="match status" value="1"/>
</dbReference>
<comment type="caution">
    <text evidence="4">The sequence shown here is derived from an EMBL/GenBank/DDBJ whole genome shotgun (WGS) entry which is preliminary data.</text>
</comment>
<name>A0A3B9GYR2_9PROT</name>
<sequence length="90" mass="9702">MLLAAAGDVVSKAALYSGIWPGMHVEETNLRVHVSAIRKALGDGQNGRRYIKTVSGRGYAFVADVVIFDDDDARPEGAIQSRRTDAASLR</sequence>
<dbReference type="CDD" id="cd00383">
    <property type="entry name" value="trans_reg_C"/>
    <property type="match status" value="1"/>
</dbReference>
<evidence type="ECO:0000256" key="1">
    <source>
        <dbReference type="ARBA" id="ARBA00023125"/>
    </source>
</evidence>
<dbReference type="Gene3D" id="1.10.10.10">
    <property type="entry name" value="Winged helix-like DNA-binding domain superfamily/Winged helix DNA-binding domain"/>
    <property type="match status" value="1"/>
</dbReference>
<dbReference type="GO" id="GO:0003677">
    <property type="term" value="F:DNA binding"/>
    <property type="evidence" value="ECO:0007669"/>
    <property type="project" value="UniProtKB-UniRule"/>
</dbReference>
<evidence type="ECO:0000259" key="3">
    <source>
        <dbReference type="PROSITE" id="PS51755"/>
    </source>
</evidence>
<dbReference type="InterPro" id="IPR001867">
    <property type="entry name" value="OmpR/PhoB-type_DNA-bd"/>
</dbReference>
<evidence type="ECO:0000313" key="4">
    <source>
        <dbReference type="EMBL" id="HAE27595.1"/>
    </source>
</evidence>
<feature type="DNA-binding region" description="OmpR/PhoB-type" evidence="2">
    <location>
        <begin position="1"/>
        <end position="63"/>
    </location>
</feature>
<keyword evidence="1 2" id="KW-0238">DNA-binding</keyword>
<accession>A0A3B9GYR2</accession>
<gene>
    <name evidence="4" type="ORF">DCG58_10575</name>
</gene>
<proteinExistence type="predicted"/>
<dbReference type="SMART" id="SM00862">
    <property type="entry name" value="Trans_reg_C"/>
    <property type="match status" value="1"/>
</dbReference>
<dbReference type="GO" id="GO:0006355">
    <property type="term" value="P:regulation of DNA-templated transcription"/>
    <property type="evidence" value="ECO:0007669"/>
    <property type="project" value="InterPro"/>
</dbReference>
<dbReference type="Proteomes" id="UP000259610">
    <property type="component" value="Unassembled WGS sequence"/>
</dbReference>
<dbReference type="EMBL" id="DMAN01000233">
    <property type="protein sequence ID" value="HAE27595.1"/>
    <property type="molecule type" value="Genomic_DNA"/>
</dbReference>
<reference evidence="4 5" key="1">
    <citation type="journal article" date="2018" name="Nat. Biotechnol.">
        <title>A standardized bacterial taxonomy based on genome phylogeny substantially revises the tree of life.</title>
        <authorList>
            <person name="Parks D.H."/>
            <person name="Chuvochina M."/>
            <person name="Waite D.W."/>
            <person name="Rinke C."/>
            <person name="Skarshewski A."/>
            <person name="Chaumeil P.A."/>
            <person name="Hugenholtz P."/>
        </authorList>
    </citation>
    <scope>NUCLEOTIDE SEQUENCE [LARGE SCALE GENOMIC DNA]</scope>
    <source>
        <strain evidence="4">UBA8733</strain>
    </source>
</reference>
<evidence type="ECO:0000313" key="5">
    <source>
        <dbReference type="Proteomes" id="UP000259610"/>
    </source>
</evidence>
<dbReference type="InterPro" id="IPR016032">
    <property type="entry name" value="Sig_transdc_resp-reg_C-effctor"/>
</dbReference>
<dbReference type="GO" id="GO:0000160">
    <property type="term" value="P:phosphorelay signal transduction system"/>
    <property type="evidence" value="ECO:0007669"/>
    <property type="project" value="InterPro"/>
</dbReference>
<organism evidence="4 5">
    <name type="scientific">Hyphomonas adhaerens</name>
    <dbReference type="NCBI Taxonomy" id="81029"/>
    <lineage>
        <taxon>Bacteria</taxon>
        <taxon>Pseudomonadati</taxon>
        <taxon>Pseudomonadota</taxon>
        <taxon>Alphaproteobacteria</taxon>
        <taxon>Hyphomonadales</taxon>
        <taxon>Hyphomonadaceae</taxon>
        <taxon>Hyphomonas</taxon>
    </lineage>
</organism>
<protein>
    <recommendedName>
        <fullName evidence="3">OmpR/PhoB-type domain-containing protein</fullName>
    </recommendedName>
</protein>
<dbReference type="Pfam" id="PF00486">
    <property type="entry name" value="Trans_reg_C"/>
    <property type="match status" value="1"/>
</dbReference>
<dbReference type="AlphaFoldDB" id="A0A3B9GYR2"/>